<dbReference type="Proteomes" id="UP000176902">
    <property type="component" value="Unassembled WGS sequence"/>
</dbReference>
<protein>
    <submittedName>
        <fullName evidence="2">Uncharacterized protein</fullName>
    </submittedName>
</protein>
<dbReference type="AlphaFoldDB" id="A0A1F5JS44"/>
<proteinExistence type="predicted"/>
<evidence type="ECO:0000313" key="3">
    <source>
        <dbReference type="Proteomes" id="UP000176902"/>
    </source>
</evidence>
<feature type="region of interest" description="Disordered" evidence="1">
    <location>
        <begin position="1"/>
        <end position="29"/>
    </location>
</feature>
<dbReference type="EMBL" id="MFCV01000042">
    <property type="protein sequence ID" value="OGE31300.1"/>
    <property type="molecule type" value="Genomic_DNA"/>
</dbReference>
<comment type="caution">
    <text evidence="2">The sequence shown here is derived from an EMBL/GenBank/DDBJ whole genome shotgun (WGS) entry which is preliminary data.</text>
</comment>
<evidence type="ECO:0000256" key="1">
    <source>
        <dbReference type="SAM" id="MobiDB-lite"/>
    </source>
</evidence>
<evidence type="ECO:0000313" key="2">
    <source>
        <dbReference type="EMBL" id="OGE31300.1"/>
    </source>
</evidence>
<sequence>MGLFPTEIKSDGERIGSMIHPATDSSLRESSGAISAGHLKFDCGATPKPKGEDLVLKDKILSRYRRDFS</sequence>
<accession>A0A1F5JS44</accession>
<organism evidence="2 3">
    <name type="scientific">Candidatus Daviesbacteria bacterium RIFCSPHIGHO2_02_FULL_36_13</name>
    <dbReference type="NCBI Taxonomy" id="1797768"/>
    <lineage>
        <taxon>Bacteria</taxon>
        <taxon>Candidatus Daviesiibacteriota</taxon>
    </lineage>
</organism>
<reference evidence="2 3" key="1">
    <citation type="journal article" date="2016" name="Nat. Commun.">
        <title>Thousands of microbial genomes shed light on interconnected biogeochemical processes in an aquifer system.</title>
        <authorList>
            <person name="Anantharaman K."/>
            <person name="Brown C.T."/>
            <person name="Hug L.A."/>
            <person name="Sharon I."/>
            <person name="Castelle C.J."/>
            <person name="Probst A.J."/>
            <person name="Thomas B.C."/>
            <person name="Singh A."/>
            <person name="Wilkins M.J."/>
            <person name="Karaoz U."/>
            <person name="Brodie E.L."/>
            <person name="Williams K.H."/>
            <person name="Hubbard S.S."/>
            <person name="Banfield J.F."/>
        </authorList>
    </citation>
    <scope>NUCLEOTIDE SEQUENCE [LARGE SCALE GENOMIC DNA]</scope>
</reference>
<dbReference type="STRING" id="1797768.A3C59_00900"/>
<gene>
    <name evidence="2" type="ORF">A3C59_00900</name>
</gene>
<name>A0A1F5JS44_9BACT</name>